<evidence type="ECO:0000313" key="9">
    <source>
        <dbReference type="EMBL" id="URW80007.1"/>
    </source>
</evidence>
<dbReference type="AlphaFoldDB" id="A0A9J6ZQW1"/>
<dbReference type="Gene3D" id="1.10.10.60">
    <property type="entry name" value="Homeodomain-like"/>
    <property type="match status" value="1"/>
</dbReference>
<dbReference type="EMBL" id="CP098400">
    <property type="protein sequence ID" value="URW80007.1"/>
    <property type="molecule type" value="Genomic_DNA"/>
</dbReference>
<sequence length="447" mass="49940">MKKLLIVEDDIAFARILEAFLKKKEYEVASTSTLKDASKYIQKQSFDLFLLDYRLPDGTGLDLLQEVRESNPGAPVIIMTGFHDVRTVVKAMKMGASDYITKPVNPDELLMVLEQQLKKSATTPASAPAGARKDTDYIVGTSNKSRKLHEFINLVAPTDMTVIVQGESGTGKEYVARAIHNASKRASRPFVPIDCGVLSRELAAGELFGYVKGAFTGALTDKKGQFESASGGTLFLDEIGNLSYEVQIKLLRALQEKVIQPVGSDRLIPVDFRLIVATNDNLHDSVQKGEFREDLYHRLNEFKVTVPPLRERENDIELFISHFIGEANRDLSRTVKHIAPDALQLLKEYQWPGNLRELRNTIRRMVLLSTDDTATRAALPEEMLSALSGSSVTKPVGNDLKAIQEMTEKQQIEKVLREVNGNKSKAAKILNIDRKTLYNKMERYGIS</sequence>
<dbReference type="SMART" id="SM00382">
    <property type="entry name" value="AAA"/>
    <property type="match status" value="1"/>
</dbReference>
<evidence type="ECO:0000256" key="5">
    <source>
        <dbReference type="ARBA" id="ARBA00023163"/>
    </source>
</evidence>
<dbReference type="GO" id="GO:0000160">
    <property type="term" value="P:phosphorelay signal transduction system"/>
    <property type="evidence" value="ECO:0007669"/>
    <property type="project" value="InterPro"/>
</dbReference>
<dbReference type="Pfam" id="PF00158">
    <property type="entry name" value="Sigma54_activat"/>
    <property type="match status" value="1"/>
</dbReference>
<dbReference type="CDD" id="cd00156">
    <property type="entry name" value="REC"/>
    <property type="match status" value="1"/>
</dbReference>
<gene>
    <name evidence="9" type="ORF">M9189_01360</name>
</gene>
<keyword evidence="1" id="KW-0547">Nucleotide-binding</keyword>
<dbReference type="PROSITE" id="PS50110">
    <property type="entry name" value="RESPONSE_REGULATORY"/>
    <property type="match status" value="1"/>
</dbReference>
<evidence type="ECO:0000259" key="8">
    <source>
        <dbReference type="PROSITE" id="PS50110"/>
    </source>
</evidence>
<dbReference type="PROSITE" id="PS00675">
    <property type="entry name" value="SIGMA54_INTERACT_1"/>
    <property type="match status" value="1"/>
</dbReference>
<dbReference type="Gene3D" id="1.10.8.60">
    <property type="match status" value="1"/>
</dbReference>
<evidence type="ECO:0000313" key="10">
    <source>
        <dbReference type="Proteomes" id="UP001056426"/>
    </source>
</evidence>
<reference evidence="9" key="2">
    <citation type="submission" date="2022-06" db="EMBL/GenBank/DDBJ databases">
        <title>Xiashengella guii gen. nov. sp. nov., a bacterium isolated form anaerobic digestion tank.</title>
        <authorList>
            <person name="Huang H."/>
        </authorList>
    </citation>
    <scope>NUCLEOTIDE SEQUENCE</scope>
    <source>
        <strain evidence="9">Ai-910</strain>
    </source>
</reference>
<keyword evidence="2" id="KW-0067">ATP-binding</keyword>
<dbReference type="CDD" id="cd00009">
    <property type="entry name" value="AAA"/>
    <property type="match status" value="1"/>
</dbReference>
<dbReference type="RefSeq" id="WP_250724119.1">
    <property type="nucleotide sequence ID" value="NZ_CP098400.1"/>
</dbReference>
<dbReference type="Pfam" id="PF02954">
    <property type="entry name" value="HTH_8"/>
    <property type="match status" value="1"/>
</dbReference>
<dbReference type="InterPro" id="IPR003593">
    <property type="entry name" value="AAA+_ATPase"/>
</dbReference>
<accession>A0A9J6ZQW1</accession>
<feature type="domain" description="Sigma-54 factor interaction" evidence="7">
    <location>
        <begin position="138"/>
        <end position="367"/>
    </location>
</feature>
<dbReference type="InterPro" id="IPR027417">
    <property type="entry name" value="P-loop_NTPase"/>
</dbReference>
<dbReference type="InterPro" id="IPR002078">
    <property type="entry name" value="Sigma_54_int"/>
</dbReference>
<dbReference type="InterPro" id="IPR009057">
    <property type="entry name" value="Homeodomain-like_sf"/>
</dbReference>
<feature type="domain" description="Response regulatory" evidence="8">
    <location>
        <begin position="3"/>
        <end position="117"/>
    </location>
</feature>
<dbReference type="Pfam" id="PF00072">
    <property type="entry name" value="Response_reg"/>
    <property type="match status" value="1"/>
</dbReference>
<dbReference type="PROSITE" id="PS00676">
    <property type="entry name" value="SIGMA54_INTERACT_2"/>
    <property type="match status" value="1"/>
</dbReference>
<evidence type="ECO:0000256" key="2">
    <source>
        <dbReference type="ARBA" id="ARBA00022840"/>
    </source>
</evidence>
<keyword evidence="5" id="KW-0804">Transcription</keyword>
<dbReference type="GO" id="GO:0043565">
    <property type="term" value="F:sequence-specific DNA binding"/>
    <property type="evidence" value="ECO:0007669"/>
    <property type="project" value="InterPro"/>
</dbReference>
<dbReference type="Pfam" id="PF25601">
    <property type="entry name" value="AAA_lid_14"/>
    <property type="match status" value="1"/>
</dbReference>
<evidence type="ECO:0000256" key="6">
    <source>
        <dbReference type="PROSITE-ProRule" id="PRU00169"/>
    </source>
</evidence>
<dbReference type="InterPro" id="IPR058031">
    <property type="entry name" value="AAA_lid_NorR"/>
</dbReference>
<keyword evidence="6" id="KW-0597">Phosphoprotein</keyword>
<dbReference type="SUPFAM" id="SSF52172">
    <property type="entry name" value="CheY-like"/>
    <property type="match status" value="1"/>
</dbReference>
<dbReference type="InterPro" id="IPR001789">
    <property type="entry name" value="Sig_transdc_resp-reg_receiver"/>
</dbReference>
<keyword evidence="4" id="KW-0238">DNA-binding</keyword>
<dbReference type="SUPFAM" id="SSF46689">
    <property type="entry name" value="Homeodomain-like"/>
    <property type="match status" value="1"/>
</dbReference>
<dbReference type="PROSITE" id="PS50045">
    <property type="entry name" value="SIGMA54_INTERACT_4"/>
    <property type="match status" value="1"/>
</dbReference>
<dbReference type="GO" id="GO:0005524">
    <property type="term" value="F:ATP binding"/>
    <property type="evidence" value="ECO:0007669"/>
    <property type="project" value="UniProtKB-KW"/>
</dbReference>
<dbReference type="InterPro" id="IPR011006">
    <property type="entry name" value="CheY-like_superfamily"/>
</dbReference>
<dbReference type="PROSITE" id="PS00688">
    <property type="entry name" value="SIGMA54_INTERACT_3"/>
    <property type="match status" value="1"/>
</dbReference>
<organism evidence="9 10">
    <name type="scientific">Xiashengella succiniciproducens</name>
    <dbReference type="NCBI Taxonomy" id="2949635"/>
    <lineage>
        <taxon>Bacteria</taxon>
        <taxon>Pseudomonadati</taxon>
        <taxon>Bacteroidota</taxon>
        <taxon>Bacteroidia</taxon>
        <taxon>Marinilabiliales</taxon>
        <taxon>Marinilabiliaceae</taxon>
        <taxon>Xiashengella</taxon>
    </lineage>
</organism>
<keyword evidence="10" id="KW-1185">Reference proteome</keyword>
<evidence type="ECO:0000256" key="1">
    <source>
        <dbReference type="ARBA" id="ARBA00022741"/>
    </source>
</evidence>
<dbReference type="InterPro" id="IPR025944">
    <property type="entry name" value="Sigma_54_int_dom_CS"/>
</dbReference>
<dbReference type="SUPFAM" id="SSF52540">
    <property type="entry name" value="P-loop containing nucleoside triphosphate hydrolases"/>
    <property type="match status" value="1"/>
</dbReference>
<feature type="modified residue" description="4-aspartylphosphate" evidence="6">
    <location>
        <position position="52"/>
    </location>
</feature>
<evidence type="ECO:0000259" key="7">
    <source>
        <dbReference type="PROSITE" id="PS50045"/>
    </source>
</evidence>
<dbReference type="Gene3D" id="3.40.50.2300">
    <property type="match status" value="1"/>
</dbReference>
<dbReference type="InterPro" id="IPR025662">
    <property type="entry name" value="Sigma_54_int_dom_ATP-bd_1"/>
</dbReference>
<evidence type="ECO:0000256" key="4">
    <source>
        <dbReference type="ARBA" id="ARBA00023125"/>
    </source>
</evidence>
<dbReference type="Proteomes" id="UP001056426">
    <property type="component" value="Chromosome"/>
</dbReference>
<protein>
    <submittedName>
        <fullName evidence="9">Sigma-54 dependent transcriptional regulator</fullName>
    </submittedName>
</protein>
<dbReference type="KEGG" id="alkq:M9189_01360"/>
<dbReference type="InterPro" id="IPR025943">
    <property type="entry name" value="Sigma_54_int_dom_ATP-bd_2"/>
</dbReference>
<dbReference type="GO" id="GO:0006355">
    <property type="term" value="P:regulation of DNA-templated transcription"/>
    <property type="evidence" value="ECO:0007669"/>
    <property type="project" value="InterPro"/>
</dbReference>
<proteinExistence type="predicted"/>
<dbReference type="Gene3D" id="3.40.50.300">
    <property type="entry name" value="P-loop containing nucleotide triphosphate hydrolases"/>
    <property type="match status" value="1"/>
</dbReference>
<dbReference type="SMART" id="SM00448">
    <property type="entry name" value="REC"/>
    <property type="match status" value="1"/>
</dbReference>
<reference evidence="9" key="1">
    <citation type="submission" date="2022-05" db="EMBL/GenBank/DDBJ databases">
        <authorList>
            <person name="Sun X."/>
        </authorList>
    </citation>
    <scope>NUCLEOTIDE SEQUENCE</scope>
    <source>
        <strain evidence="9">Ai-910</strain>
    </source>
</reference>
<dbReference type="PANTHER" id="PTHR32071">
    <property type="entry name" value="TRANSCRIPTIONAL REGULATORY PROTEIN"/>
    <property type="match status" value="1"/>
</dbReference>
<dbReference type="PANTHER" id="PTHR32071:SF81">
    <property type="entry name" value="PROPIONATE CATABOLISM OPERON REGULATORY PROTEIN"/>
    <property type="match status" value="1"/>
</dbReference>
<dbReference type="PRINTS" id="PR01590">
    <property type="entry name" value="HTHFIS"/>
</dbReference>
<evidence type="ECO:0000256" key="3">
    <source>
        <dbReference type="ARBA" id="ARBA00023015"/>
    </source>
</evidence>
<keyword evidence="3" id="KW-0805">Transcription regulation</keyword>
<name>A0A9J6ZQW1_9BACT</name>
<dbReference type="InterPro" id="IPR002197">
    <property type="entry name" value="HTH_Fis"/>
</dbReference>
<dbReference type="FunFam" id="3.40.50.300:FF:000006">
    <property type="entry name" value="DNA-binding transcriptional regulator NtrC"/>
    <property type="match status" value="1"/>
</dbReference>